<dbReference type="Proteomes" id="UP000663881">
    <property type="component" value="Unassembled WGS sequence"/>
</dbReference>
<evidence type="ECO:0000256" key="2">
    <source>
        <dbReference type="ARBA" id="ARBA00022989"/>
    </source>
</evidence>
<accession>A0A819QXI0</accession>
<evidence type="ECO:0000256" key="4">
    <source>
        <dbReference type="SAM" id="Phobius"/>
    </source>
</evidence>
<evidence type="ECO:0000313" key="7">
    <source>
        <dbReference type="Proteomes" id="UP000663881"/>
    </source>
</evidence>
<dbReference type="Gene3D" id="1.20.1560.10">
    <property type="entry name" value="ABC transporter type 1, transmembrane domain"/>
    <property type="match status" value="1"/>
</dbReference>
<sequence length="67" mass="7332">FFFGCSGETLTKRLRQDILYFDDPNNYTGALCTRLSTEASAVQGATGLLLQSFYLLVGGLIIGFIFS</sequence>
<feature type="transmembrane region" description="Helical" evidence="4">
    <location>
        <begin position="48"/>
        <end position="66"/>
    </location>
</feature>
<dbReference type="EMBL" id="CAJOAY010003700">
    <property type="protein sequence ID" value="CAF4035684.1"/>
    <property type="molecule type" value="Genomic_DNA"/>
</dbReference>
<dbReference type="GO" id="GO:0005524">
    <property type="term" value="F:ATP binding"/>
    <property type="evidence" value="ECO:0007669"/>
    <property type="project" value="InterPro"/>
</dbReference>
<comment type="caution">
    <text evidence="6">The sequence shown here is derived from an EMBL/GenBank/DDBJ whole genome shotgun (WGS) entry which is preliminary data.</text>
</comment>
<dbReference type="Pfam" id="PF00664">
    <property type="entry name" value="ABC_membrane"/>
    <property type="match status" value="1"/>
</dbReference>
<proteinExistence type="predicted"/>
<dbReference type="SUPFAM" id="SSF90123">
    <property type="entry name" value="ABC transporter transmembrane region"/>
    <property type="match status" value="1"/>
</dbReference>
<evidence type="ECO:0000313" key="6">
    <source>
        <dbReference type="EMBL" id="CAF4035684.1"/>
    </source>
</evidence>
<gene>
    <name evidence="6" type="ORF">OKA104_LOCUS31846</name>
</gene>
<protein>
    <recommendedName>
        <fullName evidence="5">ABC transmembrane type-1 domain-containing protein</fullName>
    </recommendedName>
</protein>
<reference evidence="6" key="1">
    <citation type="submission" date="2021-02" db="EMBL/GenBank/DDBJ databases">
        <authorList>
            <person name="Nowell W R."/>
        </authorList>
    </citation>
    <scope>NUCLEOTIDE SEQUENCE</scope>
</reference>
<organism evidence="6 7">
    <name type="scientific">Adineta steineri</name>
    <dbReference type="NCBI Taxonomy" id="433720"/>
    <lineage>
        <taxon>Eukaryota</taxon>
        <taxon>Metazoa</taxon>
        <taxon>Spiralia</taxon>
        <taxon>Gnathifera</taxon>
        <taxon>Rotifera</taxon>
        <taxon>Eurotatoria</taxon>
        <taxon>Bdelloidea</taxon>
        <taxon>Adinetida</taxon>
        <taxon>Adinetidae</taxon>
        <taxon>Adineta</taxon>
    </lineage>
</organism>
<name>A0A819QXI0_9BILA</name>
<feature type="non-terminal residue" evidence="6">
    <location>
        <position position="1"/>
    </location>
</feature>
<evidence type="ECO:0000256" key="3">
    <source>
        <dbReference type="ARBA" id="ARBA00023136"/>
    </source>
</evidence>
<dbReference type="AlphaFoldDB" id="A0A819QXI0"/>
<keyword evidence="3 4" id="KW-0472">Membrane</keyword>
<feature type="domain" description="ABC transmembrane type-1" evidence="5">
    <location>
        <begin position="9"/>
        <end position="67"/>
    </location>
</feature>
<evidence type="ECO:0000259" key="5">
    <source>
        <dbReference type="Pfam" id="PF00664"/>
    </source>
</evidence>
<dbReference type="InterPro" id="IPR036640">
    <property type="entry name" value="ABC1_TM_sf"/>
</dbReference>
<dbReference type="GO" id="GO:0016020">
    <property type="term" value="C:membrane"/>
    <property type="evidence" value="ECO:0007669"/>
    <property type="project" value="InterPro"/>
</dbReference>
<dbReference type="GO" id="GO:0140359">
    <property type="term" value="F:ABC-type transporter activity"/>
    <property type="evidence" value="ECO:0007669"/>
    <property type="project" value="InterPro"/>
</dbReference>
<dbReference type="InterPro" id="IPR011527">
    <property type="entry name" value="ABC1_TM_dom"/>
</dbReference>
<keyword evidence="1 4" id="KW-0812">Transmembrane</keyword>
<keyword evidence="2 4" id="KW-1133">Transmembrane helix</keyword>
<evidence type="ECO:0000256" key="1">
    <source>
        <dbReference type="ARBA" id="ARBA00022692"/>
    </source>
</evidence>